<organism evidence="4 5">
    <name type="scientific">Ruminococcus flavefaciens</name>
    <dbReference type="NCBI Taxonomy" id="1265"/>
    <lineage>
        <taxon>Bacteria</taxon>
        <taxon>Bacillati</taxon>
        <taxon>Bacillota</taxon>
        <taxon>Clostridia</taxon>
        <taxon>Eubacteriales</taxon>
        <taxon>Oscillospiraceae</taxon>
        <taxon>Ruminococcus</taxon>
    </lineage>
</organism>
<feature type="region of interest" description="Disordered" evidence="2">
    <location>
        <begin position="1"/>
        <end position="43"/>
    </location>
</feature>
<dbReference type="Proteomes" id="UP000184394">
    <property type="component" value="Unassembled WGS sequence"/>
</dbReference>
<dbReference type="AlphaFoldDB" id="A0A1M7HTL2"/>
<feature type="compositionally biased region" description="Basic and acidic residues" evidence="2">
    <location>
        <begin position="1"/>
        <end position="12"/>
    </location>
</feature>
<accession>A0A1M7HTL2</accession>
<proteinExistence type="predicted"/>
<evidence type="ECO:0000259" key="3">
    <source>
        <dbReference type="Pfam" id="PF14195"/>
    </source>
</evidence>
<dbReference type="EMBL" id="FRCT01000003">
    <property type="protein sequence ID" value="SHM31729.1"/>
    <property type="molecule type" value="Genomic_DNA"/>
</dbReference>
<dbReference type="Pfam" id="PF14195">
    <property type="entry name" value="DUF4316"/>
    <property type="match status" value="1"/>
</dbReference>
<feature type="coiled-coil region" evidence="1">
    <location>
        <begin position="337"/>
        <end position="388"/>
    </location>
</feature>
<dbReference type="RefSeq" id="WP_072949146.1">
    <property type="nucleotide sequence ID" value="NZ_FRCT01000003.1"/>
</dbReference>
<feature type="region of interest" description="Disordered" evidence="2">
    <location>
        <begin position="655"/>
        <end position="692"/>
    </location>
</feature>
<dbReference type="OrthoDB" id="9803716at2"/>
<sequence>MPVQDNDDKRTNDQPVTDAEEELRRKQAQAQEHEHENNIQKSGKLLPFLNAKAEHHQSRIDSLDEKIANQTDKIDRNRAKIEALSAKADKLEDTNRMLSATLGGVPLVQSMIRRNEERITAIREDKIPKREQKIENGWKKIDAMTAKRDTISHKLDRVVALSDAIKSFSIGFNKHRREAFSDAMDRLNEATFNCLMDKKKALTAKKDSIVEKYNSPETSVVDKYKLQQQINTLSERIQSVDERIDKVHQPDEFYSMQDNDTLDAQMKLTSDKLADVAENGIETTSGLAEDTLFYAQETEELDKSQIASLADKFNLTVEEQLEDDYNMIDGIINNGSKADLEKTRADLAESIEAAQTIADNPHIRQEMREMANEDIARLQGELAVVEKALSSLDAVNEERTHEEEVSEVQDWLLDMVADGKAEMNEDGAFRVNPDYYKELPRNDRHIESMTEAQAVSVMAALSNAGIEFSAAARGDDKVGITVSKKDLVALNDIMYSTIGKIAKTQAAKENAGKGEKGKYQTINPEYYASLSKEQRHSRVEATEVAREIVKGLMAEKIPYSAVVRKNDTVAITVSKDNAKVYKQIENKVKGVRAAEYINPEFYKALPKEFRVTLPMTEEQAKAKVAELDKKGIAHSAVMNGDKSAVTVSKKDQGRAFFSRSQLKREVQRISGQGKKQPQKQKSPKKKDTQGLG</sequence>
<gene>
    <name evidence="4" type="ORF">SAMN04487860_10383</name>
</gene>
<name>A0A1M7HTL2_RUMFL</name>
<feature type="domain" description="DUF4316" evidence="3">
    <location>
        <begin position="321"/>
        <end position="338"/>
    </location>
</feature>
<evidence type="ECO:0000256" key="1">
    <source>
        <dbReference type="SAM" id="Coils"/>
    </source>
</evidence>
<dbReference type="InterPro" id="IPR025465">
    <property type="entry name" value="DUF4316"/>
</dbReference>
<protein>
    <recommendedName>
        <fullName evidence="3">DUF4316 domain-containing protein</fullName>
    </recommendedName>
</protein>
<evidence type="ECO:0000313" key="4">
    <source>
        <dbReference type="EMBL" id="SHM31729.1"/>
    </source>
</evidence>
<evidence type="ECO:0000313" key="5">
    <source>
        <dbReference type="Proteomes" id="UP000184394"/>
    </source>
</evidence>
<reference evidence="4 5" key="1">
    <citation type="submission" date="2016-11" db="EMBL/GenBank/DDBJ databases">
        <authorList>
            <person name="Jaros S."/>
            <person name="Januszkiewicz K."/>
            <person name="Wedrychowicz H."/>
        </authorList>
    </citation>
    <scope>NUCLEOTIDE SEQUENCE [LARGE SCALE GENOMIC DNA]</scope>
    <source>
        <strain evidence="4 5">Y1</strain>
    </source>
</reference>
<evidence type="ECO:0000256" key="2">
    <source>
        <dbReference type="SAM" id="MobiDB-lite"/>
    </source>
</evidence>
<keyword evidence="1" id="KW-0175">Coiled coil</keyword>